<dbReference type="InterPro" id="IPR029016">
    <property type="entry name" value="GAF-like_dom_sf"/>
</dbReference>
<dbReference type="GO" id="GO:0043709">
    <property type="term" value="P:cell adhesion involved in single-species biofilm formation"/>
    <property type="evidence" value="ECO:0007669"/>
    <property type="project" value="TreeGrafter"/>
</dbReference>
<dbReference type="InterPro" id="IPR000160">
    <property type="entry name" value="GGDEF_dom"/>
</dbReference>
<dbReference type="GO" id="GO:1902201">
    <property type="term" value="P:negative regulation of bacterial-type flagellum-dependent cell motility"/>
    <property type="evidence" value="ECO:0007669"/>
    <property type="project" value="TreeGrafter"/>
</dbReference>
<dbReference type="InterPro" id="IPR043128">
    <property type="entry name" value="Rev_trsase/Diguanyl_cyclase"/>
</dbReference>
<proteinExistence type="predicted"/>
<dbReference type="InterPro" id="IPR050469">
    <property type="entry name" value="Diguanylate_Cyclase"/>
</dbReference>
<dbReference type="SMART" id="SM00267">
    <property type="entry name" value="GGDEF"/>
    <property type="match status" value="1"/>
</dbReference>
<dbReference type="NCBIfam" id="TIGR00254">
    <property type="entry name" value="GGDEF"/>
    <property type="match status" value="1"/>
</dbReference>
<dbReference type="Gene3D" id="3.30.450.40">
    <property type="match status" value="1"/>
</dbReference>
<gene>
    <name evidence="3" type="ORF">MNBD_GAMMA11-549</name>
</gene>
<dbReference type="AlphaFoldDB" id="A0A3B0Y7V3"/>
<accession>A0A3B0Y7V3</accession>
<feature type="domain" description="GGDEF" evidence="2">
    <location>
        <begin position="231"/>
        <end position="371"/>
    </location>
</feature>
<dbReference type="Pfam" id="PF00990">
    <property type="entry name" value="GGDEF"/>
    <property type="match status" value="1"/>
</dbReference>
<dbReference type="PANTHER" id="PTHR45138:SF9">
    <property type="entry name" value="DIGUANYLATE CYCLASE DGCM-RELATED"/>
    <property type="match status" value="1"/>
</dbReference>
<sequence>MEETIFAENQKLKRKLDNLIRRARTNEQKQELFDSFGFEIIASNTPAQLRDHILFQMQSRFQLQAVIMCVIDFEHDTEKLFYGHDVDAEQIFKSKLIILDIERDKAKIATLSVFPVLGPKVIEQYDWMFEAVDPELINHCQSAALLPLIRSDQLIGTLLLLSRDENRYQPGIATNFLQKLSAMTAVAIENCLNQQRLKEIGYQDPLTQAYNRRYFDLRFSDEIERSLRKDENLACMFLDVDFFKKVNDMYGHHIGDMVLMRLVVLIKEQVRACDLVARYGGEEFVVVLPDVTIDVAVEIAERLRKAVEKDELIGCGQGVKITVSIGLDTMSGSDDGDLSKKEQGITLLDNADQALYRAKSQGRNQVSVFQPS</sequence>
<dbReference type="PROSITE" id="PS50887">
    <property type="entry name" value="GGDEF"/>
    <property type="match status" value="1"/>
</dbReference>
<evidence type="ECO:0000259" key="2">
    <source>
        <dbReference type="PROSITE" id="PS50887"/>
    </source>
</evidence>
<dbReference type="FunFam" id="3.30.70.270:FF:000001">
    <property type="entry name" value="Diguanylate cyclase domain protein"/>
    <property type="match status" value="1"/>
</dbReference>
<dbReference type="InterPro" id="IPR029787">
    <property type="entry name" value="Nucleotide_cyclase"/>
</dbReference>
<dbReference type="GO" id="GO:0005886">
    <property type="term" value="C:plasma membrane"/>
    <property type="evidence" value="ECO:0007669"/>
    <property type="project" value="TreeGrafter"/>
</dbReference>
<organism evidence="3">
    <name type="scientific">hydrothermal vent metagenome</name>
    <dbReference type="NCBI Taxonomy" id="652676"/>
    <lineage>
        <taxon>unclassified sequences</taxon>
        <taxon>metagenomes</taxon>
        <taxon>ecological metagenomes</taxon>
    </lineage>
</organism>
<evidence type="ECO:0000313" key="3">
    <source>
        <dbReference type="EMBL" id="VAW64456.1"/>
    </source>
</evidence>
<dbReference type="SUPFAM" id="SSF55781">
    <property type="entry name" value="GAF domain-like"/>
    <property type="match status" value="1"/>
</dbReference>
<dbReference type="Gene3D" id="3.30.70.270">
    <property type="match status" value="1"/>
</dbReference>
<reference evidence="3" key="1">
    <citation type="submission" date="2018-06" db="EMBL/GenBank/DDBJ databases">
        <authorList>
            <person name="Zhirakovskaya E."/>
        </authorList>
    </citation>
    <scope>NUCLEOTIDE SEQUENCE</scope>
</reference>
<feature type="coiled-coil region" evidence="1">
    <location>
        <begin position="2"/>
        <end position="29"/>
    </location>
</feature>
<keyword evidence="1" id="KW-0175">Coiled coil</keyword>
<name>A0A3B0Y7V3_9ZZZZ</name>
<dbReference type="CDD" id="cd01949">
    <property type="entry name" value="GGDEF"/>
    <property type="match status" value="1"/>
</dbReference>
<dbReference type="SUPFAM" id="SSF55073">
    <property type="entry name" value="Nucleotide cyclase"/>
    <property type="match status" value="1"/>
</dbReference>
<protein>
    <recommendedName>
        <fullName evidence="2">GGDEF domain-containing protein</fullName>
    </recommendedName>
</protein>
<dbReference type="PANTHER" id="PTHR45138">
    <property type="entry name" value="REGULATORY COMPONENTS OF SENSORY TRANSDUCTION SYSTEM"/>
    <property type="match status" value="1"/>
</dbReference>
<dbReference type="GO" id="GO:0052621">
    <property type="term" value="F:diguanylate cyclase activity"/>
    <property type="evidence" value="ECO:0007669"/>
    <property type="project" value="TreeGrafter"/>
</dbReference>
<evidence type="ECO:0000256" key="1">
    <source>
        <dbReference type="SAM" id="Coils"/>
    </source>
</evidence>
<dbReference type="EMBL" id="UOFG01000234">
    <property type="protein sequence ID" value="VAW64456.1"/>
    <property type="molecule type" value="Genomic_DNA"/>
</dbReference>